<dbReference type="Gene3D" id="1.25.40.10">
    <property type="entry name" value="Tetratricopeptide repeat domain"/>
    <property type="match status" value="1"/>
</dbReference>
<feature type="repeat" description="TPR" evidence="1">
    <location>
        <begin position="455"/>
        <end position="488"/>
    </location>
</feature>
<dbReference type="Gene3D" id="3.40.710.10">
    <property type="entry name" value="DD-peptidase/beta-lactamase superfamily"/>
    <property type="match status" value="1"/>
</dbReference>
<sequence length="501" mass="54954">MVIFDFSYRDYRMRRLIALIFSSLSLHAGAATVSDEVTAFLKQTMQEQRIPALQVAVIRHNKIVKLDAYGTANVENAVPATRESIFSINSCTKAFTGVAIMQLVEAGKLGIDDPISLYLDDLPASWRAITVKQVLTHVSGLPNIIDSKENPIGDGSDASAWETVKTLPLEFPAGERFKYNQTGYVIIGKIIDKLSGQPFARFIEERQFRVAGMPHTRFGDSSDVIPHSAGGYSYLRNDNGEWKAGDRLAAIYVAFPGYFRTAAGILSTAEDIAHWLIALQSGKLLKNKTSLDVLWSSVVLNDGKTGGMNAMLNGSALGWPVTTRAEHPAAGPIGGMRSTFFVYPQDDMSVILLTNLQGANPENFADEVAAYYLPDMHASNGFGLPPQIKILRAALLRHGFDRAAAVYADLKAANAAFHPGEEEINDWAYLLFAQKQPRQSIAVLTLNTELHPDSWNAFDSLGEIFQKTGNETKAVENYRRSRQLNPGNTNATAHLREMGAT</sequence>
<dbReference type="EMBL" id="WKJM01000001">
    <property type="protein sequence ID" value="MRX06667.1"/>
    <property type="molecule type" value="Genomic_DNA"/>
</dbReference>
<protein>
    <submittedName>
        <fullName evidence="4">Serine hydrolase</fullName>
    </submittedName>
</protein>
<organism evidence="4 5">
    <name type="scientific">Duganella alba</name>
    <dbReference type="NCBI Taxonomy" id="2666081"/>
    <lineage>
        <taxon>Bacteria</taxon>
        <taxon>Pseudomonadati</taxon>
        <taxon>Pseudomonadota</taxon>
        <taxon>Betaproteobacteria</taxon>
        <taxon>Burkholderiales</taxon>
        <taxon>Oxalobacteraceae</taxon>
        <taxon>Telluria group</taxon>
        <taxon>Duganella</taxon>
    </lineage>
</organism>
<feature type="signal peptide" evidence="2">
    <location>
        <begin position="1"/>
        <end position="30"/>
    </location>
</feature>
<comment type="caution">
    <text evidence="4">The sequence shown here is derived from an EMBL/GenBank/DDBJ whole genome shotgun (WGS) entry which is preliminary data.</text>
</comment>
<keyword evidence="1" id="KW-0802">TPR repeat</keyword>
<dbReference type="PROSITE" id="PS50005">
    <property type="entry name" value="TPR"/>
    <property type="match status" value="1"/>
</dbReference>
<evidence type="ECO:0000259" key="3">
    <source>
        <dbReference type="Pfam" id="PF00144"/>
    </source>
</evidence>
<accession>A0A6L5QAD6</accession>
<evidence type="ECO:0000256" key="2">
    <source>
        <dbReference type="SAM" id="SignalP"/>
    </source>
</evidence>
<evidence type="ECO:0000313" key="5">
    <source>
        <dbReference type="Proteomes" id="UP000481037"/>
    </source>
</evidence>
<keyword evidence="5" id="KW-1185">Reference proteome</keyword>
<dbReference type="GO" id="GO:0016787">
    <property type="term" value="F:hydrolase activity"/>
    <property type="evidence" value="ECO:0007669"/>
    <property type="project" value="UniProtKB-KW"/>
</dbReference>
<proteinExistence type="predicted"/>
<evidence type="ECO:0000256" key="1">
    <source>
        <dbReference type="PROSITE-ProRule" id="PRU00339"/>
    </source>
</evidence>
<dbReference type="InterPro" id="IPR001466">
    <property type="entry name" value="Beta-lactam-related"/>
</dbReference>
<dbReference type="InterPro" id="IPR012338">
    <property type="entry name" value="Beta-lactam/transpept-like"/>
</dbReference>
<keyword evidence="2" id="KW-0732">Signal</keyword>
<dbReference type="Pfam" id="PF00144">
    <property type="entry name" value="Beta-lactamase"/>
    <property type="match status" value="1"/>
</dbReference>
<feature type="chain" id="PRO_5027082843" evidence="2">
    <location>
        <begin position="31"/>
        <end position="501"/>
    </location>
</feature>
<dbReference type="RefSeq" id="WP_154366833.1">
    <property type="nucleotide sequence ID" value="NZ_WKJM01000001.1"/>
</dbReference>
<dbReference type="InterPro" id="IPR011990">
    <property type="entry name" value="TPR-like_helical_dom_sf"/>
</dbReference>
<keyword evidence="4" id="KW-0378">Hydrolase</keyword>
<dbReference type="InterPro" id="IPR019734">
    <property type="entry name" value="TPR_rpt"/>
</dbReference>
<dbReference type="PANTHER" id="PTHR46825">
    <property type="entry name" value="D-ALANYL-D-ALANINE-CARBOXYPEPTIDASE/ENDOPEPTIDASE AMPH"/>
    <property type="match status" value="1"/>
</dbReference>
<dbReference type="PANTHER" id="PTHR46825:SF9">
    <property type="entry name" value="BETA-LACTAMASE-RELATED DOMAIN-CONTAINING PROTEIN"/>
    <property type="match status" value="1"/>
</dbReference>
<feature type="domain" description="Beta-lactamase-related" evidence="3">
    <location>
        <begin position="38"/>
        <end position="367"/>
    </location>
</feature>
<evidence type="ECO:0000313" key="4">
    <source>
        <dbReference type="EMBL" id="MRX06667.1"/>
    </source>
</evidence>
<dbReference type="SUPFAM" id="SSF56601">
    <property type="entry name" value="beta-lactamase/transpeptidase-like"/>
    <property type="match status" value="1"/>
</dbReference>
<dbReference type="InterPro" id="IPR050491">
    <property type="entry name" value="AmpC-like"/>
</dbReference>
<dbReference type="AlphaFoldDB" id="A0A6L5QAD6"/>
<gene>
    <name evidence="4" type="ORF">GJ697_02325</name>
</gene>
<reference evidence="4 5" key="1">
    <citation type="submission" date="2019-11" db="EMBL/GenBank/DDBJ databases">
        <title>Novel species isolated from a subtropical stream in China.</title>
        <authorList>
            <person name="Lu H."/>
        </authorList>
    </citation>
    <scope>NUCLEOTIDE SEQUENCE [LARGE SCALE GENOMIC DNA]</scope>
    <source>
        <strain evidence="4 5">FT25W</strain>
    </source>
</reference>
<dbReference type="SUPFAM" id="SSF48452">
    <property type="entry name" value="TPR-like"/>
    <property type="match status" value="1"/>
</dbReference>
<name>A0A6L5QAD6_9BURK</name>
<dbReference type="Proteomes" id="UP000481037">
    <property type="component" value="Unassembled WGS sequence"/>
</dbReference>